<evidence type="ECO:0000313" key="6">
    <source>
        <dbReference type="Proteomes" id="UP000363661"/>
    </source>
</evidence>
<dbReference type="RefSeq" id="WP_055166530.1">
    <property type="nucleotide sequence ID" value="NZ_CABHNA010000057.1"/>
</dbReference>
<dbReference type="AlphaFoldDB" id="A0A564TVD1"/>
<dbReference type="GO" id="GO:0003677">
    <property type="term" value="F:DNA binding"/>
    <property type="evidence" value="ECO:0007669"/>
    <property type="project" value="UniProtKB-KW"/>
</dbReference>
<name>A0A564TVD1_9FIRM</name>
<dbReference type="PROSITE" id="PS50949">
    <property type="entry name" value="HTH_GNTR"/>
    <property type="match status" value="1"/>
</dbReference>
<evidence type="ECO:0000259" key="4">
    <source>
        <dbReference type="PROSITE" id="PS50949"/>
    </source>
</evidence>
<dbReference type="InterPro" id="IPR036390">
    <property type="entry name" value="WH_DNA-bd_sf"/>
</dbReference>
<keyword evidence="6" id="KW-1185">Reference proteome</keyword>
<dbReference type="PANTHER" id="PTHR43537">
    <property type="entry name" value="TRANSCRIPTIONAL REGULATOR, GNTR FAMILY"/>
    <property type="match status" value="1"/>
</dbReference>
<sequence length="247" mass="28613">MASVQTKDYIVQLIKEEILSGVMKPGEELAQEALAERLGVSRMPIREALQNLVQEGFAVRLPNRHIQAVVLSAQQIHDVFHVIAAMAAENTILVAKKEQMLRRKNVEQTSQTEFEEDGQSKLFLEQEIEKTPSEQLFQILSGMENALRPEKKAEWEMVYQERLISLFENPYLSQLQGKTMDGYVAYAIEKMGDKQQKLEQLRRITEGIAENNEQKIRMGLREYYLSYADAFVERWEKKAEETEKTEK</sequence>
<gene>
    <name evidence="5" type="ORF">RTSSTS7063_01695</name>
</gene>
<dbReference type="CDD" id="cd07377">
    <property type="entry name" value="WHTH_GntR"/>
    <property type="match status" value="1"/>
</dbReference>
<evidence type="ECO:0000256" key="1">
    <source>
        <dbReference type="ARBA" id="ARBA00023015"/>
    </source>
</evidence>
<dbReference type="EMBL" id="CABHNA010000057">
    <property type="protein sequence ID" value="VUX11211.1"/>
    <property type="molecule type" value="Genomic_DNA"/>
</dbReference>
<organism evidence="5 6">
    <name type="scientific">[Ruminococcus] torques</name>
    <dbReference type="NCBI Taxonomy" id="33039"/>
    <lineage>
        <taxon>Bacteria</taxon>
        <taxon>Bacillati</taxon>
        <taxon>Bacillota</taxon>
        <taxon>Clostridia</taxon>
        <taxon>Lachnospirales</taxon>
        <taxon>Lachnospiraceae</taxon>
        <taxon>Mediterraneibacter</taxon>
    </lineage>
</organism>
<dbReference type="Pfam" id="PF00392">
    <property type="entry name" value="GntR"/>
    <property type="match status" value="1"/>
</dbReference>
<dbReference type="Proteomes" id="UP000363661">
    <property type="component" value="Unassembled WGS sequence"/>
</dbReference>
<keyword evidence="3" id="KW-0804">Transcription</keyword>
<dbReference type="InterPro" id="IPR000524">
    <property type="entry name" value="Tscrpt_reg_HTH_GntR"/>
</dbReference>
<dbReference type="GO" id="GO:0003700">
    <property type="term" value="F:DNA-binding transcription factor activity"/>
    <property type="evidence" value="ECO:0007669"/>
    <property type="project" value="InterPro"/>
</dbReference>
<dbReference type="PRINTS" id="PR00035">
    <property type="entry name" value="HTHGNTR"/>
</dbReference>
<dbReference type="InterPro" id="IPR036388">
    <property type="entry name" value="WH-like_DNA-bd_sf"/>
</dbReference>
<feature type="domain" description="HTH gntR-type" evidence="4">
    <location>
        <begin position="4"/>
        <end position="74"/>
    </location>
</feature>
<reference evidence="5 6" key="1">
    <citation type="submission" date="2019-07" db="EMBL/GenBank/DDBJ databases">
        <authorList>
            <person name="Hibberd C M."/>
            <person name="Gehrig L. J."/>
            <person name="Chang H.-W."/>
            <person name="Venkatesh S."/>
        </authorList>
    </citation>
    <scope>NUCLEOTIDE SEQUENCE [LARGE SCALE GENOMIC DNA]</scope>
    <source>
        <strain evidence="5">Ruminococcus_torques_SSTS_Bg7063</strain>
    </source>
</reference>
<evidence type="ECO:0000313" key="5">
    <source>
        <dbReference type="EMBL" id="VUX11211.1"/>
    </source>
</evidence>
<keyword evidence="2 5" id="KW-0238">DNA-binding</keyword>
<protein>
    <submittedName>
        <fullName evidence="5">DNA-binding transcriptional regulator CsiR</fullName>
    </submittedName>
</protein>
<evidence type="ECO:0000256" key="2">
    <source>
        <dbReference type="ARBA" id="ARBA00023125"/>
    </source>
</evidence>
<keyword evidence="1" id="KW-0805">Transcription regulation</keyword>
<dbReference type="SUPFAM" id="SSF46785">
    <property type="entry name" value="Winged helix' DNA-binding domain"/>
    <property type="match status" value="1"/>
</dbReference>
<proteinExistence type="predicted"/>
<dbReference type="SMART" id="SM00345">
    <property type="entry name" value="HTH_GNTR"/>
    <property type="match status" value="1"/>
</dbReference>
<evidence type="ECO:0000256" key="3">
    <source>
        <dbReference type="ARBA" id="ARBA00023163"/>
    </source>
</evidence>
<dbReference type="Gene3D" id="1.10.10.10">
    <property type="entry name" value="Winged helix-like DNA-binding domain superfamily/Winged helix DNA-binding domain"/>
    <property type="match status" value="1"/>
</dbReference>
<accession>A0A564TVD1</accession>
<dbReference type="PANTHER" id="PTHR43537:SF51">
    <property type="entry name" value="HTH-TYPE TRANSCRIPTIONAL REGULATOR LGOR-RELATED"/>
    <property type="match status" value="1"/>
</dbReference>